<dbReference type="AlphaFoldDB" id="A0A450SS40"/>
<organism evidence="1">
    <name type="scientific">Candidatus Kentrum sp. DK</name>
    <dbReference type="NCBI Taxonomy" id="2126562"/>
    <lineage>
        <taxon>Bacteria</taxon>
        <taxon>Pseudomonadati</taxon>
        <taxon>Pseudomonadota</taxon>
        <taxon>Gammaproteobacteria</taxon>
        <taxon>Candidatus Kentrum</taxon>
    </lineage>
</organism>
<name>A0A450SS40_9GAMM</name>
<evidence type="ECO:0000313" key="1">
    <source>
        <dbReference type="EMBL" id="VFJ56741.1"/>
    </source>
</evidence>
<accession>A0A450SS40</accession>
<reference evidence="1" key="1">
    <citation type="submission" date="2019-02" db="EMBL/GenBank/DDBJ databases">
        <authorList>
            <person name="Gruber-Vodicka R. H."/>
            <person name="Seah K. B. B."/>
        </authorList>
    </citation>
    <scope>NUCLEOTIDE SEQUENCE</scope>
    <source>
        <strain evidence="1">BECK_DK161</strain>
    </source>
</reference>
<proteinExistence type="predicted"/>
<protein>
    <submittedName>
        <fullName evidence="1">Uncharacterized protein</fullName>
    </submittedName>
</protein>
<gene>
    <name evidence="1" type="ORF">BECKDK2373C_GA0170839_105517</name>
</gene>
<dbReference type="EMBL" id="CAADEY010000055">
    <property type="protein sequence ID" value="VFJ56741.1"/>
    <property type="molecule type" value="Genomic_DNA"/>
</dbReference>
<sequence>MLLINPTHKNLCITRRFYFDSFRNREINRMRIPKRQIQYSRFHLSSISDTYQLKLFLESLANTNNHIAQQGTRSPRKRFSTPPIDTHARSYSHDTSLKRYLHIRMDDMFKRTLFTLHRHCFPVNPHINTGRYNNGNFRYSGHT</sequence>